<evidence type="ECO:0000256" key="1">
    <source>
        <dbReference type="SAM" id="MobiDB-lite"/>
    </source>
</evidence>
<reference evidence="3" key="1">
    <citation type="submission" date="2014-07" db="EMBL/GenBank/DDBJ databases">
        <authorList>
            <person name="Monot Marc"/>
        </authorList>
    </citation>
    <scope>NUCLEOTIDE SEQUENCE</scope>
    <source>
        <strain evidence="4">7032989</strain>
        <strain evidence="2">7032994</strain>
    </source>
</reference>
<protein>
    <submittedName>
        <fullName evidence="3">Uncharacterized protein</fullName>
    </submittedName>
</protein>
<evidence type="ECO:0000313" key="3">
    <source>
        <dbReference type="EMBL" id="CDS87079.1"/>
    </source>
</evidence>
<dbReference type="EMBL" id="LK932339">
    <property type="protein sequence ID" value="CDS82977.1"/>
    <property type="molecule type" value="Genomic_DNA"/>
</dbReference>
<dbReference type="AlphaFoldDB" id="A0A069A874"/>
<feature type="compositionally biased region" description="Basic and acidic residues" evidence="1">
    <location>
        <begin position="23"/>
        <end position="36"/>
    </location>
</feature>
<sequence>MGAGGEHAGADYQRTGFPAGTGADRKPPEGAQEWHDTDFCGADKVCGLRLVAGLRGEQTEQQALWLLPL</sequence>
<evidence type="ECO:0000313" key="4">
    <source>
        <dbReference type="EMBL" id="CDT74690.1"/>
    </source>
</evidence>
<accession>A0A069A874</accession>
<proteinExistence type="predicted"/>
<organism evidence="3">
    <name type="scientific">Clostridioides difficile</name>
    <name type="common">Peptoclostridium difficile</name>
    <dbReference type="NCBI Taxonomy" id="1496"/>
    <lineage>
        <taxon>Bacteria</taxon>
        <taxon>Bacillati</taxon>
        <taxon>Bacillota</taxon>
        <taxon>Clostridia</taxon>
        <taxon>Peptostreptococcales</taxon>
        <taxon>Peptostreptococcaceae</taxon>
        <taxon>Clostridioides</taxon>
    </lineage>
</organism>
<feature type="region of interest" description="Disordered" evidence="1">
    <location>
        <begin position="1"/>
        <end position="36"/>
    </location>
</feature>
<evidence type="ECO:0000313" key="2">
    <source>
        <dbReference type="EMBL" id="CDS82977.1"/>
    </source>
</evidence>
<dbReference type="EMBL" id="LK933416">
    <property type="protein sequence ID" value="CDT74690.1"/>
    <property type="molecule type" value="Genomic_DNA"/>
</dbReference>
<dbReference type="EMBL" id="LK932515">
    <property type="protein sequence ID" value="CDS87079.1"/>
    <property type="molecule type" value="Genomic_DNA"/>
</dbReference>
<name>A0A069A874_CLODI</name>
<gene>
    <name evidence="4" type="ORF">BN1095_710026</name>
    <name evidence="3" type="ORF">BN1096_610002</name>
    <name evidence="2" type="ORF">BN1097_1320002</name>
</gene>